<comment type="caution">
    <text evidence="2">The sequence shown here is derived from an EMBL/GenBank/DDBJ whole genome shotgun (WGS) entry which is preliminary data.</text>
</comment>
<feature type="transmembrane region" description="Helical" evidence="1">
    <location>
        <begin position="40"/>
        <end position="62"/>
    </location>
</feature>
<sequence>MVEGAVPGAAVLRVTSGGRSPLFHDVEPVFVDGTGRRRRLFTVLGAALGVLVIAGALFQILLPLTAPLVDVYAVYGLAFLPLWQLAAVWCGFTALQVLAAAYALRLDREPATPLWTVPLQQVVYRQLLYLVVVQSSVAALLGGRQRWQAMARTGQAAALATAR</sequence>
<reference evidence="2" key="1">
    <citation type="journal article" date="2014" name="Int. J. Syst. Evol. Microbiol.">
        <title>Complete genome sequence of Corynebacterium casei LMG S-19264T (=DSM 44701T), isolated from a smear-ripened cheese.</title>
        <authorList>
            <consortium name="US DOE Joint Genome Institute (JGI-PGF)"/>
            <person name="Walter F."/>
            <person name="Albersmeier A."/>
            <person name="Kalinowski J."/>
            <person name="Ruckert C."/>
        </authorList>
    </citation>
    <scope>NUCLEOTIDE SEQUENCE</scope>
    <source>
        <strain evidence="2">JCM 19831</strain>
    </source>
</reference>
<gene>
    <name evidence="2" type="ORF">GCM10007977_097020</name>
</gene>
<protein>
    <submittedName>
        <fullName evidence="2">Uncharacterized protein</fullName>
    </submittedName>
</protein>
<dbReference type="EMBL" id="BMPI01000083">
    <property type="protein sequence ID" value="GGM80113.1"/>
    <property type="molecule type" value="Genomic_DNA"/>
</dbReference>
<proteinExistence type="predicted"/>
<organism evidence="2 3">
    <name type="scientific">Dactylosporangium sucinum</name>
    <dbReference type="NCBI Taxonomy" id="1424081"/>
    <lineage>
        <taxon>Bacteria</taxon>
        <taxon>Bacillati</taxon>
        <taxon>Actinomycetota</taxon>
        <taxon>Actinomycetes</taxon>
        <taxon>Micromonosporales</taxon>
        <taxon>Micromonosporaceae</taxon>
        <taxon>Dactylosporangium</taxon>
    </lineage>
</organism>
<keyword evidence="1" id="KW-0812">Transmembrane</keyword>
<keyword evidence="1" id="KW-0472">Membrane</keyword>
<keyword evidence="1" id="KW-1133">Transmembrane helix</keyword>
<feature type="transmembrane region" description="Helical" evidence="1">
    <location>
        <begin position="82"/>
        <end position="104"/>
    </location>
</feature>
<keyword evidence="3" id="KW-1185">Reference proteome</keyword>
<reference evidence="2" key="2">
    <citation type="submission" date="2020-09" db="EMBL/GenBank/DDBJ databases">
        <authorList>
            <person name="Sun Q."/>
            <person name="Ohkuma M."/>
        </authorList>
    </citation>
    <scope>NUCLEOTIDE SEQUENCE</scope>
    <source>
        <strain evidence="2">JCM 19831</strain>
    </source>
</reference>
<evidence type="ECO:0000256" key="1">
    <source>
        <dbReference type="SAM" id="Phobius"/>
    </source>
</evidence>
<accession>A0A917UC60</accession>
<evidence type="ECO:0000313" key="3">
    <source>
        <dbReference type="Proteomes" id="UP000642070"/>
    </source>
</evidence>
<dbReference type="Proteomes" id="UP000642070">
    <property type="component" value="Unassembled WGS sequence"/>
</dbReference>
<name>A0A917UC60_9ACTN</name>
<evidence type="ECO:0000313" key="2">
    <source>
        <dbReference type="EMBL" id="GGM80113.1"/>
    </source>
</evidence>
<dbReference type="AlphaFoldDB" id="A0A917UC60"/>